<dbReference type="AlphaFoldDB" id="A0A0H1BA83"/>
<organism evidence="1 2">
    <name type="scientific">Blastomyces silverae</name>
    <dbReference type="NCBI Taxonomy" id="2060906"/>
    <lineage>
        <taxon>Eukaryota</taxon>
        <taxon>Fungi</taxon>
        <taxon>Dikarya</taxon>
        <taxon>Ascomycota</taxon>
        <taxon>Pezizomycotina</taxon>
        <taxon>Eurotiomycetes</taxon>
        <taxon>Eurotiomycetidae</taxon>
        <taxon>Onygenales</taxon>
        <taxon>Ajellomycetaceae</taxon>
        <taxon>Blastomyces</taxon>
    </lineage>
</organism>
<dbReference type="EMBL" id="LDEV01002617">
    <property type="protein sequence ID" value="KLJ08339.1"/>
    <property type="molecule type" value="Genomic_DNA"/>
</dbReference>
<dbReference type="Proteomes" id="UP000053573">
    <property type="component" value="Unassembled WGS sequence"/>
</dbReference>
<protein>
    <submittedName>
        <fullName evidence="1">Uncharacterized protein</fullName>
    </submittedName>
</protein>
<keyword evidence="2" id="KW-1185">Reference proteome</keyword>
<comment type="caution">
    <text evidence="1">The sequence shown here is derived from an EMBL/GenBank/DDBJ whole genome shotgun (WGS) entry which is preliminary data.</text>
</comment>
<sequence length="72" mass="8297">MRHLYAYILFPARLPPAHERHKSLATGIRMRDLHQELQLSACGKSTYGCTWALATPDPLRDMRAEIPYRESS</sequence>
<accession>A0A0H1BA83</accession>
<proteinExistence type="predicted"/>
<reference evidence="2" key="1">
    <citation type="journal article" date="2015" name="PLoS Genet.">
        <title>The dynamic genome and transcriptome of the human fungal pathogen Blastomyces and close relative Emmonsia.</title>
        <authorList>
            <person name="Munoz J.F."/>
            <person name="Gauthier G.M."/>
            <person name="Desjardins C.A."/>
            <person name="Gallo J.E."/>
            <person name="Holder J."/>
            <person name="Sullivan T.D."/>
            <person name="Marty A.J."/>
            <person name="Carmen J.C."/>
            <person name="Chen Z."/>
            <person name="Ding L."/>
            <person name="Gujja S."/>
            <person name="Magrini V."/>
            <person name="Misas E."/>
            <person name="Mitreva M."/>
            <person name="Priest M."/>
            <person name="Saif S."/>
            <person name="Whiston E.A."/>
            <person name="Young S."/>
            <person name="Zeng Q."/>
            <person name="Goldman W.E."/>
            <person name="Mardis E.R."/>
            <person name="Taylor J.W."/>
            <person name="McEwen J.G."/>
            <person name="Clay O.K."/>
            <person name="Klein B.S."/>
            <person name="Cuomo C.A."/>
        </authorList>
    </citation>
    <scope>NUCLEOTIDE SEQUENCE [LARGE SCALE GENOMIC DNA]</scope>
    <source>
        <strain evidence="2">UAMH 139</strain>
    </source>
</reference>
<evidence type="ECO:0000313" key="1">
    <source>
        <dbReference type="EMBL" id="KLJ08339.1"/>
    </source>
</evidence>
<name>A0A0H1BA83_9EURO</name>
<gene>
    <name evidence="1" type="ORF">EMPG_16245</name>
</gene>
<evidence type="ECO:0000313" key="2">
    <source>
        <dbReference type="Proteomes" id="UP000053573"/>
    </source>
</evidence>